<name>A0A9D9D993_9BACL</name>
<dbReference type="InterPro" id="IPR001678">
    <property type="entry name" value="MeTrfase_RsmB-F_NOP2_dom"/>
</dbReference>
<keyword evidence="2 5" id="KW-0808">Transferase</keyword>
<feature type="domain" description="SAM-dependent MTase RsmB/NOP-type" evidence="6">
    <location>
        <begin position="152"/>
        <end position="426"/>
    </location>
</feature>
<dbReference type="Pfam" id="PF01189">
    <property type="entry name" value="Methyltr_RsmB-F"/>
    <property type="match status" value="1"/>
</dbReference>
<keyword evidence="4 5" id="KW-0694">RNA-binding</keyword>
<keyword evidence="1 5" id="KW-0489">Methyltransferase</keyword>
<dbReference type="SUPFAM" id="SSF53335">
    <property type="entry name" value="S-adenosyl-L-methionine-dependent methyltransferases"/>
    <property type="match status" value="1"/>
</dbReference>
<dbReference type="GO" id="GO:0008173">
    <property type="term" value="F:RNA methyltransferase activity"/>
    <property type="evidence" value="ECO:0007669"/>
    <property type="project" value="InterPro"/>
</dbReference>
<evidence type="ECO:0000259" key="6">
    <source>
        <dbReference type="PROSITE" id="PS51686"/>
    </source>
</evidence>
<reference evidence="7" key="1">
    <citation type="submission" date="2020-10" db="EMBL/GenBank/DDBJ databases">
        <authorList>
            <person name="Gilroy R."/>
        </authorList>
    </citation>
    <scope>NUCLEOTIDE SEQUENCE</scope>
    <source>
        <strain evidence="7">1748</strain>
    </source>
</reference>
<evidence type="ECO:0000256" key="3">
    <source>
        <dbReference type="ARBA" id="ARBA00022691"/>
    </source>
</evidence>
<dbReference type="InterPro" id="IPR029063">
    <property type="entry name" value="SAM-dependent_MTases_sf"/>
</dbReference>
<evidence type="ECO:0000256" key="5">
    <source>
        <dbReference type="PROSITE-ProRule" id="PRU01023"/>
    </source>
</evidence>
<dbReference type="Proteomes" id="UP000823629">
    <property type="component" value="Unassembled WGS sequence"/>
</dbReference>
<dbReference type="GO" id="GO:0003723">
    <property type="term" value="F:RNA binding"/>
    <property type="evidence" value="ECO:0007669"/>
    <property type="project" value="UniProtKB-UniRule"/>
</dbReference>
<dbReference type="InterPro" id="IPR023267">
    <property type="entry name" value="RCMT"/>
</dbReference>
<proteinExistence type="inferred from homology"/>
<comment type="similarity">
    <text evidence="5">Belongs to the class I-like SAM-binding methyltransferase superfamily. RsmB/NOP family.</text>
</comment>
<accession>A0A9D9D993</accession>
<dbReference type="EMBL" id="JADING010000130">
    <property type="protein sequence ID" value="MBO8414707.1"/>
    <property type="molecule type" value="Genomic_DNA"/>
</dbReference>
<evidence type="ECO:0000256" key="4">
    <source>
        <dbReference type="ARBA" id="ARBA00022884"/>
    </source>
</evidence>
<evidence type="ECO:0000256" key="1">
    <source>
        <dbReference type="ARBA" id="ARBA00022603"/>
    </source>
</evidence>
<dbReference type="InterPro" id="IPR049560">
    <property type="entry name" value="MeTrfase_RsmB-F_NOP2_cat"/>
</dbReference>
<reference evidence="7" key="2">
    <citation type="journal article" date="2021" name="PeerJ">
        <title>Extensive microbial diversity within the chicken gut microbiome revealed by metagenomics and culture.</title>
        <authorList>
            <person name="Gilroy R."/>
            <person name="Ravi A."/>
            <person name="Getino M."/>
            <person name="Pursley I."/>
            <person name="Horton D.L."/>
            <person name="Alikhan N.F."/>
            <person name="Baker D."/>
            <person name="Gharbi K."/>
            <person name="Hall N."/>
            <person name="Watson M."/>
            <person name="Adriaenssens E.M."/>
            <person name="Foster-Nyarko E."/>
            <person name="Jarju S."/>
            <person name="Secka A."/>
            <person name="Antonio M."/>
            <person name="Oren A."/>
            <person name="Chaudhuri R.R."/>
            <person name="La Ragione R."/>
            <person name="Hildebrand F."/>
            <person name="Pallen M.J."/>
        </authorList>
    </citation>
    <scope>NUCLEOTIDE SEQUENCE</scope>
    <source>
        <strain evidence="7">1748</strain>
    </source>
</reference>
<gene>
    <name evidence="7" type="ORF">IAC78_04500</name>
</gene>
<dbReference type="Gene3D" id="3.40.50.150">
    <property type="entry name" value="Vaccinia Virus protein VP39"/>
    <property type="match status" value="1"/>
</dbReference>
<dbReference type="SUPFAM" id="SSF48013">
    <property type="entry name" value="NusB-like"/>
    <property type="match status" value="1"/>
</dbReference>
<evidence type="ECO:0000256" key="2">
    <source>
        <dbReference type="ARBA" id="ARBA00022679"/>
    </source>
</evidence>
<feature type="binding site" evidence="5">
    <location>
        <position position="306"/>
    </location>
    <ligand>
        <name>S-adenosyl-L-methionine</name>
        <dbReference type="ChEBI" id="CHEBI:59789"/>
    </ligand>
</feature>
<dbReference type="GO" id="GO:0001510">
    <property type="term" value="P:RNA methylation"/>
    <property type="evidence" value="ECO:0007669"/>
    <property type="project" value="InterPro"/>
</dbReference>
<comment type="caution">
    <text evidence="5">Lacks conserved residue(s) required for the propagation of feature annotation.</text>
</comment>
<comment type="caution">
    <text evidence="7">The sequence shown here is derived from an EMBL/GenBank/DDBJ whole genome shotgun (WGS) entry which is preliminary data.</text>
</comment>
<organism evidence="7 8">
    <name type="scientific">Candidatus Scatoplasma merdavium</name>
    <dbReference type="NCBI Taxonomy" id="2840932"/>
    <lineage>
        <taxon>Bacteria</taxon>
        <taxon>Bacillati</taxon>
        <taxon>Bacillota</taxon>
        <taxon>Bacilli</taxon>
        <taxon>Bacillales</taxon>
        <taxon>Candidatus Scatoplasma</taxon>
    </lineage>
</organism>
<protein>
    <recommendedName>
        <fullName evidence="6">SAM-dependent MTase RsmB/NOP-type domain-containing protein</fullName>
    </recommendedName>
</protein>
<dbReference type="PANTHER" id="PTHR22807:SF53">
    <property type="entry name" value="RIBOSOMAL RNA SMALL SUBUNIT METHYLTRANSFERASE B-RELATED"/>
    <property type="match status" value="1"/>
</dbReference>
<keyword evidence="3 5" id="KW-0949">S-adenosyl-L-methionine</keyword>
<dbReference type="AlphaFoldDB" id="A0A9D9D993"/>
<dbReference type="PANTHER" id="PTHR22807">
    <property type="entry name" value="NOP2 YEAST -RELATED NOL1/NOP2/FMU SUN DOMAIN-CONTAINING"/>
    <property type="match status" value="1"/>
</dbReference>
<sequence>MNVIYLCLRALKEIIDDKRSVQAVLNDFNNEYNLSLQDKALLSKTLRGSIRHFFLLSYQAGELFPSFESDDDEIYLLIPCLYQLRYLKKDIAAFQVIDELLKVNDDLLLRLDPNETKEKLTSFSSSKFKLSKEIMQDYYKCLSFMFSTPEWVVKLYAKEYGDDMMLNVLKSKSNHVLNYLRVNTSKVFFDEIAALDTYHPIEEVGGAVTYSGKENVSKSLEYQHGKIFSCDLSWQILIDEFSDVSYKTKCLQIGEINGGLSSGIAVYLKGQEGNLDVSFETEISYRHAKYQYQRLGLDNIKAYMADLDMLRTYLPYSSYDVVFVTPKSSFLGQLSKRPSIALTITSNELKKITKKEMAYLEEGAKYLLPSGVLVYACESILKEEGSKIVSSFLKRHKDYVLAKEKTIFPYEYNSYGMYYAILEKEE</sequence>
<dbReference type="InterPro" id="IPR035926">
    <property type="entry name" value="NusB-like_sf"/>
</dbReference>
<dbReference type="PROSITE" id="PS51686">
    <property type="entry name" value="SAM_MT_RSMB_NOP"/>
    <property type="match status" value="1"/>
</dbReference>
<evidence type="ECO:0000313" key="8">
    <source>
        <dbReference type="Proteomes" id="UP000823629"/>
    </source>
</evidence>
<evidence type="ECO:0000313" key="7">
    <source>
        <dbReference type="EMBL" id="MBO8414707.1"/>
    </source>
</evidence>